<evidence type="ECO:0000256" key="1">
    <source>
        <dbReference type="ARBA" id="ARBA00022737"/>
    </source>
</evidence>
<organism evidence="9 10">
    <name type="scientific">Quercus rubra</name>
    <name type="common">Northern red oak</name>
    <name type="synonym">Quercus borealis</name>
    <dbReference type="NCBI Taxonomy" id="3512"/>
    <lineage>
        <taxon>Eukaryota</taxon>
        <taxon>Viridiplantae</taxon>
        <taxon>Streptophyta</taxon>
        <taxon>Embryophyta</taxon>
        <taxon>Tracheophyta</taxon>
        <taxon>Spermatophyta</taxon>
        <taxon>Magnoliopsida</taxon>
        <taxon>eudicotyledons</taxon>
        <taxon>Gunneridae</taxon>
        <taxon>Pentapetalae</taxon>
        <taxon>rosids</taxon>
        <taxon>fabids</taxon>
        <taxon>Fagales</taxon>
        <taxon>Fagaceae</taxon>
        <taxon>Quercus</taxon>
    </lineage>
</organism>
<keyword evidence="3" id="KW-0611">Plant defense</keyword>
<dbReference type="Gene3D" id="1.20.5.4130">
    <property type="match status" value="1"/>
</dbReference>
<proteinExistence type="predicted"/>
<dbReference type="PANTHER" id="PTHR36766:SF38">
    <property type="entry name" value="DISEASE RESISTANCE PROTEIN RGA3"/>
    <property type="match status" value="1"/>
</dbReference>
<comment type="caution">
    <text evidence="9">The sequence shown here is derived from an EMBL/GenBank/DDBJ whole genome shotgun (WGS) entry which is preliminary data.</text>
</comment>
<dbReference type="Gene3D" id="1.10.10.10">
    <property type="entry name" value="Winged helix-like DNA-binding domain superfamily/Winged helix DNA-binding domain"/>
    <property type="match status" value="1"/>
</dbReference>
<feature type="domain" description="Disease resistance protein winged helix" evidence="7">
    <location>
        <begin position="369"/>
        <end position="440"/>
    </location>
</feature>
<evidence type="ECO:0000259" key="5">
    <source>
        <dbReference type="Pfam" id="PF00931"/>
    </source>
</evidence>
<keyword evidence="1" id="KW-0677">Repeat</keyword>
<dbReference type="InterPro" id="IPR032675">
    <property type="entry name" value="LRR_dom_sf"/>
</dbReference>
<dbReference type="InterPro" id="IPR058922">
    <property type="entry name" value="WHD_DRP"/>
</dbReference>
<protein>
    <recommendedName>
        <fullName evidence="11">CC-NBS-LRR protein</fullName>
    </recommendedName>
</protein>
<dbReference type="Gene3D" id="3.40.50.300">
    <property type="entry name" value="P-loop containing nucleotide triphosphate hydrolases"/>
    <property type="match status" value="1"/>
</dbReference>
<name>A0AAN7I0E3_QUERU</name>
<evidence type="ECO:0000256" key="2">
    <source>
        <dbReference type="ARBA" id="ARBA00022741"/>
    </source>
</evidence>
<accession>A0AAN7I0E3</accession>
<dbReference type="Proteomes" id="UP001324115">
    <property type="component" value="Unassembled WGS sequence"/>
</dbReference>
<dbReference type="FunFam" id="1.10.10.10:FF:000322">
    <property type="entry name" value="Probable disease resistance protein At1g63360"/>
    <property type="match status" value="1"/>
</dbReference>
<keyword evidence="2" id="KW-0547">Nucleotide-binding</keyword>
<evidence type="ECO:0000259" key="7">
    <source>
        <dbReference type="Pfam" id="PF23559"/>
    </source>
</evidence>
<dbReference type="InterPro" id="IPR036388">
    <property type="entry name" value="WH-like_DNA-bd_sf"/>
</dbReference>
<dbReference type="PANTHER" id="PTHR36766">
    <property type="entry name" value="PLANT BROAD-SPECTRUM MILDEW RESISTANCE PROTEIN RPW8"/>
    <property type="match status" value="1"/>
</dbReference>
<sequence length="1076" mass="122995">MAEGALFQLTGKVLELLGSFTLPEVKLAFGVQTEIEKLSSTVSTIRAVILDAEKQSSHNHQIKDWLRKLKGVLRDADDLLDDFSTQVLWHKVMRKKKVRIFSSSSNRIASSPKMGRQIKAVRERLNAIAKDKEDFHFIQSFIEPQVMSRDRETYSFVLEDENISIIPIVGIGGLGKTTLAQLVFNDQSVNKNFELKLWVCISEIFDAKRIVKEILEQKTFFFFFFEKQLREKLGGKKYLLALDDMWNEDNTKWLLLKNLLMVGARGSRIVVTTHTEMVASITRSTSWYVLRGLPVEKAWNLFVKVAFGEGQLLKNQAFFSLGKEIMEKCVGVPLAIRTIASLLHSNASENECYDHVPSYLKQCFAYCRLFLKDYGIDVETLIDLWTAQGFIKLSNPKQRVKDVGREYFMLLLWRSFFQDVGEDFRGNIWCKIHDLMHDLAIFVAGTECTVLHSIEENIGENVRHVSFNLLDLSMQRPIVNFEGKRIRTVLGHRRGRDFTCNVLVSNLKYSRTLDLSYLWSRKMPSSIGKLKQLRYLDVSKNRYIKIIPNSIVMLLNLQTPNLKNCRALRELPQDTKNLVNLRPLDIYGCITLTHMPYGLGNLTSLEILPWFVVKNGGFKAMSSVIYNMGHGKDEMMECKAAKMKEKQHLHRLELCHDEMSLKGLQPHPNLEVSSHIQISLTNLVDLHLGYNCRCHHLPSLNQLPFLNFVYLVNMKALQYISEDIVSNVLGSSITTFFPSLFSLKIKKCPNLKGWWRKDDNDGPGHLLLPSFPHLSELEIEDCPNLTFMPLFPYLKVELKLWQASLKVLQQTMNKQRPSTSTSSSCYFPLSELEFLYLKGVKDLESLPEKWLQNLVSLRRLFIYRCPGLRSLPCKGLRSLHSLCFWGTPKLVSLPDGLQHVTTLQKLKILNCTNLTALPEWIGNLTSLHYLAISGCFNLTSLPQEICHLTSLQFLEIDNLMTLPGSMDNLTLLQMLKIGEFPNLTSLPQGIRSLTSLESLTVDNCPNLMALPEWIGNLTSLEELIICKCLNLTSLPQGIHDLPSLQRLMITGCPILRARCLGEDWPKISHVPLLRLD</sequence>
<dbReference type="InterPro" id="IPR041118">
    <property type="entry name" value="Rx_N"/>
</dbReference>
<feature type="domain" description="Disease resistance R13L4/SHOC-2-like LRR" evidence="8">
    <location>
        <begin position="504"/>
        <end position="712"/>
    </location>
</feature>
<gene>
    <name evidence="9" type="ORF">RGQ29_032384</name>
</gene>
<dbReference type="InterPro" id="IPR002182">
    <property type="entry name" value="NB-ARC"/>
</dbReference>
<evidence type="ECO:0000259" key="6">
    <source>
        <dbReference type="Pfam" id="PF18052"/>
    </source>
</evidence>
<keyword evidence="4" id="KW-0067">ATP-binding</keyword>
<evidence type="ECO:0008006" key="11">
    <source>
        <dbReference type="Google" id="ProtNLM"/>
    </source>
</evidence>
<dbReference type="InterPro" id="IPR055414">
    <property type="entry name" value="LRR_R13L4/SHOC2-like"/>
</dbReference>
<evidence type="ECO:0000259" key="8">
    <source>
        <dbReference type="Pfam" id="PF23598"/>
    </source>
</evidence>
<dbReference type="Pfam" id="PF18052">
    <property type="entry name" value="Rx_N"/>
    <property type="match status" value="1"/>
</dbReference>
<dbReference type="Gene3D" id="3.80.10.10">
    <property type="entry name" value="Ribonuclease Inhibitor"/>
    <property type="match status" value="3"/>
</dbReference>
<dbReference type="Pfam" id="PF00931">
    <property type="entry name" value="NB-ARC"/>
    <property type="match status" value="1"/>
</dbReference>
<dbReference type="PRINTS" id="PR00364">
    <property type="entry name" value="DISEASERSIST"/>
</dbReference>
<evidence type="ECO:0000256" key="3">
    <source>
        <dbReference type="ARBA" id="ARBA00022821"/>
    </source>
</evidence>
<keyword evidence="10" id="KW-1185">Reference proteome</keyword>
<dbReference type="SUPFAM" id="SSF52047">
    <property type="entry name" value="RNI-like"/>
    <property type="match status" value="1"/>
</dbReference>
<feature type="domain" description="Disease resistance N-terminal" evidence="6">
    <location>
        <begin position="12"/>
        <end position="97"/>
    </location>
</feature>
<feature type="domain" description="NB-ARC" evidence="5">
    <location>
        <begin position="157"/>
        <end position="307"/>
    </location>
</feature>
<evidence type="ECO:0000313" key="10">
    <source>
        <dbReference type="Proteomes" id="UP001324115"/>
    </source>
</evidence>
<dbReference type="EMBL" id="JAXUIC010000074">
    <property type="protein sequence ID" value="KAK4551361.1"/>
    <property type="molecule type" value="Genomic_DNA"/>
</dbReference>
<dbReference type="Pfam" id="PF23559">
    <property type="entry name" value="WHD_DRP"/>
    <property type="match status" value="1"/>
</dbReference>
<dbReference type="SUPFAM" id="SSF52058">
    <property type="entry name" value="L domain-like"/>
    <property type="match status" value="1"/>
</dbReference>
<dbReference type="AlphaFoldDB" id="A0AAN7I0E3"/>
<feature type="domain" description="Disease resistance R13L4/SHOC-2-like LRR" evidence="8">
    <location>
        <begin position="897"/>
        <end position="977"/>
    </location>
</feature>
<dbReference type="GO" id="GO:0005524">
    <property type="term" value="F:ATP binding"/>
    <property type="evidence" value="ECO:0007669"/>
    <property type="project" value="UniProtKB-KW"/>
</dbReference>
<dbReference type="GO" id="GO:0051707">
    <property type="term" value="P:response to other organism"/>
    <property type="evidence" value="ECO:0007669"/>
    <property type="project" value="UniProtKB-ARBA"/>
</dbReference>
<evidence type="ECO:0000256" key="4">
    <source>
        <dbReference type="ARBA" id="ARBA00022840"/>
    </source>
</evidence>
<reference evidence="9 10" key="1">
    <citation type="journal article" date="2023" name="G3 (Bethesda)">
        <title>A haplotype-resolved chromosome-scale genome for Quercus rubra L. provides insights into the genetics of adaptive traits for red oak species.</title>
        <authorList>
            <person name="Kapoor B."/>
            <person name="Jenkins J."/>
            <person name="Schmutz J."/>
            <person name="Zhebentyayeva T."/>
            <person name="Kuelheim C."/>
            <person name="Coggeshall M."/>
            <person name="Heim C."/>
            <person name="Lasky J.R."/>
            <person name="Leites L."/>
            <person name="Islam-Faridi N."/>
            <person name="Romero-Severson J."/>
            <person name="DeLeo V.L."/>
            <person name="Lucas S.M."/>
            <person name="Lazic D."/>
            <person name="Gailing O."/>
            <person name="Carlson J."/>
            <person name="Staton M."/>
        </authorList>
    </citation>
    <scope>NUCLEOTIDE SEQUENCE [LARGE SCALE GENOMIC DNA]</scope>
    <source>
        <strain evidence="9">Pseudo-F2</strain>
    </source>
</reference>
<dbReference type="SUPFAM" id="SSF52540">
    <property type="entry name" value="P-loop containing nucleoside triphosphate hydrolases"/>
    <property type="match status" value="1"/>
</dbReference>
<dbReference type="GO" id="GO:0043531">
    <property type="term" value="F:ADP binding"/>
    <property type="evidence" value="ECO:0007669"/>
    <property type="project" value="InterPro"/>
</dbReference>
<dbReference type="Pfam" id="PF23598">
    <property type="entry name" value="LRR_14"/>
    <property type="match status" value="2"/>
</dbReference>
<dbReference type="GO" id="GO:0006952">
    <property type="term" value="P:defense response"/>
    <property type="evidence" value="ECO:0007669"/>
    <property type="project" value="UniProtKB-KW"/>
</dbReference>
<evidence type="ECO:0000313" key="9">
    <source>
        <dbReference type="EMBL" id="KAK4551361.1"/>
    </source>
</evidence>
<dbReference type="InterPro" id="IPR027417">
    <property type="entry name" value="P-loop_NTPase"/>
</dbReference>